<dbReference type="Pfam" id="PF06966">
    <property type="entry name" value="DUF1295"/>
    <property type="match status" value="1"/>
</dbReference>
<keyword evidence="3" id="KW-1185">Reference proteome</keyword>
<dbReference type="PANTHER" id="PTHR32251">
    <property type="entry name" value="3-OXO-5-ALPHA-STEROID 4-DEHYDROGENASE"/>
    <property type="match status" value="1"/>
</dbReference>
<accession>A0A0C3NYE0</accession>
<feature type="transmembrane region" description="Helical" evidence="1">
    <location>
        <begin position="327"/>
        <end position="344"/>
    </location>
</feature>
<dbReference type="InterPro" id="IPR010721">
    <property type="entry name" value="UstE-like"/>
</dbReference>
<dbReference type="AlphaFoldDB" id="A0A0C3NYE0"/>
<feature type="transmembrane region" description="Helical" evidence="1">
    <location>
        <begin position="133"/>
        <end position="163"/>
    </location>
</feature>
<dbReference type="HOGENOM" id="CLU_043418_0_0_1"/>
<dbReference type="GO" id="GO:0016020">
    <property type="term" value="C:membrane"/>
    <property type="evidence" value="ECO:0007669"/>
    <property type="project" value="TreeGrafter"/>
</dbReference>
<organism evidence="2 3">
    <name type="scientific">Phlebiopsis gigantea (strain 11061_1 CR5-6)</name>
    <name type="common">White-rot fungus</name>
    <name type="synonym">Peniophora gigantea</name>
    <dbReference type="NCBI Taxonomy" id="745531"/>
    <lineage>
        <taxon>Eukaryota</taxon>
        <taxon>Fungi</taxon>
        <taxon>Dikarya</taxon>
        <taxon>Basidiomycota</taxon>
        <taxon>Agaricomycotina</taxon>
        <taxon>Agaricomycetes</taxon>
        <taxon>Polyporales</taxon>
        <taxon>Phanerochaetaceae</taxon>
        <taxon>Phlebiopsis</taxon>
    </lineage>
</organism>
<keyword evidence="1" id="KW-0472">Membrane</keyword>
<evidence type="ECO:0008006" key="4">
    <source>
        <dbReference type="Google" id="ProtNLM"/>
    </source>
</evidence>
<dbReference type="EMBL" id="KN840454">
    <property type="protein sequence ID" value="KIP10459.1"/>
    <property type="molecule type" value="Genomic_DNA"/>
</dbReference>
<gene>
    <name evidence="2" type="ORF">PHLGIDRAFT_65629</name>
</gene>
<name>A0A0C3NYE0_PHLG1</name>
<sequence>MPPAVVQNVLAGIPPSLQWPVRSCIYTTATCYVLSVVTGNLSQVDRIWTFMPTIYTAYFALLPLWPRASPLPLFPFTPETVDSDIATTWNPRALLMLALQVIWMFRLSYNTWRRGLFSIHDEDYRWVVLRNKLPGWLLHIVNFTFIAIIQNIILLLLAVPTYIAVFQEPTSLSTSDYALGALALLDLAIEFTADNQQYSFQTFKHAGVIEKNEWPGANIQWTAADAKRGFVTRGLWAWSRHPNFLCEQTFWASALLYTTACILMTLFPILAPESAAVEHAKETHLTSLMPLAPALVLCSLFFSSTLFTESISASKYPKGYAAYQQRVAMFVPLLTPVWGFLLQMQGKKTEVDAMLFGKDANLIQDNHKKE</sequence>
<dbReference type="Gene3D" id="1.20.120.1630">
    <property type="match status" value="1"/>
</dbReference>
<feature type="transmembrane region" description="Helical" evidence="1">
    <location>
        <begin position="250"/>
        <end position="271"/>
    </location>
</feature>
<keyword evidence="1" id="KW-0812">Transmembrane</keyword>
<keyword evidence="1" id="KW-1133">Transmembrane helix</keyword>
<evidence type="ECO:0000313" key="3">
    <source>
        <dbReference type="Proteomes" id="UP000053257"/>
    </source>
</evidence>
<dbReference type="OrthoDB" id="201504at2759"/>
<evidence type="ECO:0000313" key="2">
    <source>
        <dbReference type="EMBL" id="KIP10459.1"/>
    </source>
</evidence>
<proteinExistence type="predicted"/>
<protein>
    <recommendedName>
        <fullName evidence="4">DUF1295-domain-containing protein</fullName>
    </recommendedName>
</protein>
<feature type="transmembrane region" description="Helical" evidence="1">
    <location>
        <begin position="93"/>
        <end position="112"/>
    </location>
</feature>
<dbReference type="PANTHER" id="PTHR32251:SF23">
    <property type="entry name" value="3-OXO-5-ALPHA-STEROID 4-DEHYDROGENASE (DUF1295)"/>
    <property type="match status" value="1"/>
</dbReference>
<feature type="transmembrane region" description="Helical" evidence="1">
    <location>
        <begin position="283"/>
        <end position="307"/>
    </location>
</feature>
<dbReference type="Proteomes" id="UP000053257">
    <property type="component" value="Unassembled WGS sequence"/>
</dbReference>
<evidence type="ECO:0000256" key="1">
    <source>
        <dbReference type="SAM" id="Phobius"/>
    </source>
</evidence>
<feature type="transmembrane region" description="Helical" evidence="1">
    <location>
        <begin position="47"/>
        <end position="65"/>
    </location>
</feature>
<reference evidence="2 3" key="1">
    <citation type="journal article" date="2014" name="PLoS Genet.">
        <title>Analysis of the Phlebiopsis gigantea genome, transcriptome and secretome provides insight into its pioneer colonization strategies of wood.</title>
        <authorList>
            <person name="Hori C."/>
            <person name="Ishida T."/>
            <person name="Igarashi K."/>
            <person name="Samejima M."/>
            <person name="Suzuki H."/>
            <person name="Master E."/>
            <person name="Ferreira P."/>
            <person name="Ruiz-Duenas F.J."/>
            <person name="Held B."/>
            <person name="Canessa P."/>
            <person name="Larrondo L.F."/>
            <person name="Schmoll M."/>
            <person name="Druzhinina I.S."/>
            <person name="Kubicek C.P."/>
            <person name="Gaskell J.A."/>
            <person name="Kersten P."/>
            <person name="St John F."/>
            <person name="Glasner J."/>
            <person name="Sabat G."/>
            <person name="Splinter BonDurant S."/>
            <person name="Syed K."/>
            <person name="Yadav J."/>
            <person name="Mgbeahuruike A.C."/>
            <person name="Kovalchuk A."/>
            <person name="Asiegbu F.O."/>
            <person name="Lackner G."/>
            <person name="Hoffmeister D."/>
            <person name="Rencoret J."/>
            <person name="Gutierrez A."/>
            <person name="Sun H."/>
            <person name="Lindquist E."/>
            <person name="Barry K."/>
            <person name="Riley R."/>
            <person name="Grigoriev I.V."/>
            <person name="Henrissat B."/>
            <person name="Kues U."/>
            <person name="Berka R.M."/>
            <person name="Martinez A.T."/>
            <person name="Covert S.F."/>
            <person name="Blanchette R.A."/>
            <person name="Cullen D."/>
        </authorList>
    </citation>
    <scope>NUCLEOTIDE SEQUENCE [LARGE SCALE GENOMIC DNA]</scope>
    <source>
        <strain evidence="2 3">11061_1 CR5-6</strain>
    </source>
</reference>